<dbReference type="InterPro" id="IPR000887">
    <property type="entry name" value="Aldlse_KDPG_KHG"/>
</dbReference>
<keyword evidence="7" id="KW-1185">Reference proteome</keyword>
<comment type="similarity">
    <text evidence="2">Belongs to the KHG/KDPG aldolase family.</text>
</comment>
<comment type="pathway">
    <text evidence="1">Carbohydrate acid metabolism.</text>
</comment>
<dbReference type="AlphaFoldDB" id="A0A6N8GMS7"/>
<dbReference type="Proteomes" id="UP000436989">
    <property type="component" value="Unassembled WGS sequence"/>
</dbReference>
<evidence type="ECO:0000256" key="4">
    <source>
        <dbReference type="ARBA" id="ARBA00023239"/>
    </source>
</evidence>
<gene>
    <name evidence="6" type="ORF">GMA12_10015</name>
</gene>
<dbReference type="InterPro" id="IPR013785">
    <property type="entry name" value="Aldolase_TIM"/>
</dbReference>
<name>A0A6N8GMS7_9MICC</name>
<evidence type="ECO:0000256" key="5">
    <source>
        <dbReference type="ARBA" id="ARBA00023277"/>
    </source>
</evidence>
<accession>A0A6N8GMS7</accession>
<dbReference type="NCBIfam" id="NF006600">
    <property type="entry name" value="PRK09140.1"/>
    <property type="match status" value="1"/>
</dbReference>
<dbReference type="CDD" id="cd00452">
    <property type="entry name" value="KDPG_aldolase"/>
    <property type="match status" value="1"/>
</dbReference>
<dbReference type="Gene3D" id="3.20.20.70">
    <property type="entry name" value="Aldolase class I"/>
    <property type="match status" value="1"/>
</dbReference>
<evidence type="ECO:0000313" key="7">
    <source>
        <dbReference type="Proteomes" id="UP000436989"/>
    </source>
</evidence>
<dbReference type="Pfam" id="PF01081">
    <property type="entry name" value="Aldolase"/>
    <property type="match status" value="1"/>
</dbReference>
<dbReference type="GO" id="GO:0008674">
    <property type="term" value="F:2-dehydro-3-deoxy-6-phosphogalactonate aldolase activity"/>
    <property type="evidence" value="ECO:0007669"/>
    <property type="project" value="UniProtKB-EC"/>
</dbReference>
<dbReference type="SUPFAM" id="SSF51569">
    <property type="entry name" value="Aldolase"/>
    <property type="match status" value="1"/>
</dbReference>
<protein>
    <submittedName>
        <fullName evidence="6">2-dehydro-3-deoxy-6-phosphogalactonate aldolase</fullName>
        <ecNumber evidence="6">4.1.2.21</ecNumber>
    </submittedName>
</protein>
<dbReference type="PANTHER" id="PTHR30246:SF1">
    <property type="entry name" value="2-DEHYDRO-3-DEOXY-6-PHOSPHOGALACTONATE ALDOLASE-RELATED"/>
    <property type="match status" value="1"/>
</dbReference>
<evidence type="ECO:0000256" key="2">
    <source>
        <dbReference type="ARBA" id="ARBA00006906"/>
    </source>
</evidence>
<comment type="caution">
    <text evidence="6">The sequence shown here is derived from an EMBL/GenBank/DDBJ whole genome shotgun (WGS) entry which is preliminary data.</text>
</comment>
<evidence type="ECO:0000256" key="1">
    <source>
        <dbReference type="ARBA" id="ARBA00004761"/>
    </source>
</evidence>
<dbReference type="PROSITE" id="PS00160">
    <property type="entry name" value="ALDOLASE_KDPG_KHG_2"/>
    <property type="match status" value="1"/>
</dbReference>
<reference evidence="6 7" key="1">
    <citation type="submission" date="2019-12" db="EMBL/GenBank/DDBJ databases">
        <authorList>
            <person name="Shi Y."/>
        </authorList>
    </citation>
    <scope>NUCLEOTIDE SEQUENCE [LARGE SCALE GENOMIC DNA]</scope>
    <source>
        <strain evidence="6 7">JCM 17929</strain>
    </source>
</reference>
<organism evidence="6 7">
    <name type="scientific">Kocuria sediminis</name>
    <dbReference type="NCBI Taxonomy" id="1038857"/>
    <lineage>
        <taxon>Bacteria</taxon>
        <taxon>Bacillati</taxon>
        <taxon>Actinomycetota</taxon>
        <taxon>Actinomycetes</taxon>
        <taxon>Micrococcales</taxon>
        <taxon>Micrococcaceae</taxon>
        <taxon>Kocuria</taxon>
    </lineage>
</organism>
<dbReference type="PANTHER" id="PTHR30246">
    <property type="entry name" value="2-KETO-3-DEOXY-6-PHOSPHOGLUCONATE ALDOLASE"/>
    <property type="match status" value="1"/>
</dbReference>
<proteinExistence type="inferred from homology"/>
<evidence type="ECO:0000256" key="3">
    <source>
        <dbReference type="ARBA" id="ARBA00011233"/>
    </source>
</evidence>
<sequence>MTHTPTGLVAILRGLTPQEAPEVGDRLYAAGFRALEVPLNSPDPLDSVRVLRENLPQDCAVGAGTVLTVEEVRAARAAGAGLVVSPAMDPEVITETVRLGMRSYPGVATPTEAFAAIRAGARSLKLFPSDAVGIAGMTAWRAVVPADVEFLPVGGVDAENLRDWVAAGAGGAGIGSSLYRPGVSGPDLSARAEALVRAWRSASEHPEK</sequence>
<evidence type="ECO:0000313" key="6">
    <source>
        <dbReference type="EMBL" id="MUN63472.1"/>
    </source>
</evidence>
<dbReference type="EMBL" id="WOGU01000007">
    <property type="protein sequence ID" value="MUN63472.1"/>
    <property type="molecule type" value="Genomic_DNA"/>
</dbReference>
<comment type="subunit">
    <text evidence="3">Homotrimer.</text>
</comment>
<dbReference type="EC" id="4.1.2.21" evidence="6"/>
<keyword evidence="5" id="KW-0119">Carbohydrate metabolism</keyword>
<keyword evidence="4 6" id="KW-0456">Lyase</keyword>
<dbReference type="RefSeq" id="WP_156269380.1">
    <property type="nucleotide sequence ID" value="NZ_WOGU01000007.1"/>
</dbReference>
<dbReference type="InterPro" id="IPR031338">
    <property type="entry name" value="KDPG/KHG_AS_2"/>
</dbReference>